<dbReference type="InterPro" id="IPR020846">
    <property type="entry name" value="MFS_dom"/>
</dbReference>
<dbReference type="Proteomes" id="UP001499882">
    <property type="component" value="Unassembled WGS sequence"/>
</dbReference>
<dbReference type="PANTHER" id="PTHR23501:SF197">
    <property type="entry name" value="COMD"/>
    <property type="match status" value="1"/>
</dbReference>
<reference evidence="10" key="1">
    <citation type="journal article" date="2019" name="Int. J. Syst. Evol. Microbiol.">
        <title>The Global Catalogue of Microorganisms (GCM) 10K type strain sequencing project: providing services to taxonomists for standard genome sequencing and annotation.</title>
        <authorList>
            <consortium name="The Broad Institute Genomics Platform"/>
            <consortium name="The Broad Institute Genome Sequencing Center for Infectious Disease"/>
            <person name="Wu L."/>
            <person name="Ma J."/>
        </authorList>
    </citation>
    <scope>NUCLEOTIDE SEQUENCE [LARGE SCALE GENOMIC DNA]</scope>
    <source>
        <strain evidence="10">JCM 18532</strain>
    </source>
</reference>
<evidence type="ECO:0000256" key="3">
    <source>
        <dbReference type="ARBA" id="ARBA00022475"/>
    </source>
</evidence>
<feature type="transmembrane region" description="Helical" evidence="7">
    <location>
        <begin position="346"/>
        <end position="364"/>
    </location>
</feature>
<organism evidence="9 10">
    <name type="scientific">Nocardioides endophyticus</name>
    <dbReference type="NCBI Taxonomy" id="1353775"/>
    <lineage>
        <taxon>Bacteria</taxon>
        <taxon>Bacillati</taxon>
        <taxon>Actinomycetota</taxon>
        <taxon>Actinomycetes</taxon>
        <taxon>Propionibacteriales</taxon>
        <taxon>Nocardioidaceae</taxon>
        <taxon>Nocardioides</taxon>
    </lineage>
</organism>
<evidence type="ECO:0000313" key="9">
    <source>
        <dbReference type="EMBL" id="GAA4723779.1"/>
    </source>
</evidence>
<dbReference type="Gene3D" id="1.20.1250.20">
    <property type="entry name" value="MFS general substrate transporter like domains"/>
    <property type="match status" value="1"/>
</dbReference>
<dbReference type="RefSeq" id="WP_345524708.1">
    <property type="nucleotide sequence ID" value="NZ_BAABKN010000004.1"/>
</dbReference>
<sequence length="685" mass="71629">MTAIATSPVPPAPPAPTFLEGRARIVAFATIGLGMLLAALDGTIVSTALPTIVGDLGGGEHVSWVVTSYLLAQTAVTVVVGKLGDQFGRKLVFQLSVTIFIIGSALCGLSESMAWLIGSRALQGIGAGGLTVTATALIADIIPLRDRGKFQGALGAVFGVATVIGPLLGGLLTDNASWRWCFYVNVPLALIVIVAARFTIPKVPGGAKPRIDYAGMAAVALGASMLVLAASLGGTTYPWGSWQIIGLLVGGVAVLGVFVLIESRAAEPILPLRLFKSKVFSDCCALAFVVGFTMLGAMTFLPTFFQYVEGVTATQSGFRMLPLVLGLLVTAITSGNIVSKTGRYKVFPVVGGLVMALGLFLLSTMDPSTSVGLSSLYLFVLGMGIGLSMQVLTIIVQASVPYTDLGVATSGVTFFRTMGSAFGAAIFGTLYANFLSDRLPAAIAESPGVTPQDLAIPSALHQLEDSVIAPIVNAYSDSLTQVFLWAVPVALVAFVLALFLPQVKLADSLAPEANDLGPGFGAPESLPNQEILSRRIANLLYGRRRDRVLDLLESDESDLDAAGIWAIVQVYGLTASGHRADVAQIAWSRHLPAAVLEPLFRRVVADGYVEGNFDDLTLTALGKGTVDRLSDDLSAWILENLEGMEGETPEGVAEAIAYVVQRIVVERVESPVRPPAAALASDATP</sequence>
<evidence type="ECO:0000256" key="6">
    <source>
        <dbReference type="ARBA" id="ARBA00023136"/>
    </source>
</evidence>
<evidence type="ECO:0000256" key="7">
    <source>
        <dbReference type="SAM" id="Phobius"/>
    </source>
</evidence>
<name>A0ABP8YB91_9ACTN</name>
<dbReference type="Gene3D" id="1.20.1720.10">
    <property type="entry name" value="Multidrug resistance protein D"/>
    <property type="match status" value="1"/>
</dbReference>
<dbReference type="InterPro" id="IPR004638">
    <property type="entry name" value="EmrB-like"/>
</dbReference>
<feature type="transmembrane region" description="Helical" evidence="7">
    <location>
        <begin position="92"/>
        <end position="115"/>
    </location>
</feature>
<feature type="transmembrane region" description="Helical" evidence="7">
    <location>
        <begin position="376"/>
        <end position="400"/>
    </location>
</feature>
<feature type="transmembrane region" description="Helical" evidence="7">
    <location>
        <begin position="211"/>
        <end position="233"/>
    </location>
</feature>
<dbReference type="InterPro" id="IPR001958">
    <property type="entry name" value="Tet-R_TetA/multi-R_MdtG-like"/>
</dbReference>
<feature type="transmembrane region" description="Helical" evidence="7">
    <location>
        <begin position="61"/>
        <end position="80"/>
    </location>
</feature>
<feature type="transmembrane region" description="Helical" evidence="7">
    <location>
        <begin position="320"/>
        <end position="339"/>
    </location>
</feature>
<keyword evidence="10" id="KW-1185">Reference proteome</keyword>
<keyword evidence="4 7" id="KW-0812">Transmembrane</keyword>
<feature type="transmembrane region" description="Helical" evidence="7">
    <location>
        <begin position="153"/>
        <end position="171"/>
    </location>
</feature>
<keyword evidence="2" id="KW-0813">Transport</keyword>
<keyword evidence="5 7" id="KW-1133">Transmembrane helix</keyword>
<evidence type="ECO:0000256" key="1">
    <source>
        <dbReference type="ARBA" id="ARBA00004651"/>
    </source>
</evidence>
<dbReference type="SUPFAM" id="SSF103473">
    <property type="entry name" value="MFS general substrate transporter"/>
    <property type="match status" value="1"/>
</dbReference>
<feature type="domain" description="Major facilitator superfamily (MFS) profile" evidence="8">
    <location>
        <begin position="27"/>
        <end position="505"/>
    </location>
</feature>
<feature type="transmembrane region" description="Helical" evidence="7">
    <location>
        <begin position="25"/>
        <end position="49"/>
    </location>
</feature>
<comment type="subcellular location">
    <subcellularLocation>
        <location evidence="1">Cell membrane</location>
        <topology evidence="1">Multi-pass membrane protein</topology>
    </subcellularLocation>
</comment>
<dbReference type="NCBIfam" id="TIGR00711">
    <property type="entry name" value="efflux_EmrB"/>
    <property type="match status" value="1"/>
</dbReference>
<feature type="transmembrane region" description="Helical" evidence="7">
    <location>
        <begin position="239"/>
        <end position="262"/>
    </location>
</feature>
<dbReference type="PROSITE" id="PS50850">
    <property type="entry name" value="MFS"/>
    <property type="match status" value="1"/>
</dbReference>
<comment type="caution">
    <text evidence="9">The sequence shown here is derived from an EMBL/GenBank/DDBJ whole genome shotgun (WGS) entry which is preliminary data.</text>
</comment>
<dbReference type="InterPro" id="IPR036259">
    <property type="entry name" value="MFS_trans_sf"/>
</dbReference>
<feature type="transmembrane region" description="Helical" evidence="7">
    <location>
        <begin position="283"/>
        <end position="308"/>
    </location>
</feature>
<gene>
    <name evidence="9" type="ORF">GCM10023350_02560</name>
</gene>
<evidence type="ECO:0000256" key="2">
    <source>
        <dbReference type="ARBA" id="ARBA00022448"/>
    </source>
</evidence>
<evidence type="ECO:0000259" key="8">
    <source>
        <dbReference type="PROSITE" id="PS50850"/>
    </source>
</evidence>
<feature type="transmembrane region" description="Helical" evidence="7">
    <location>
        <begin position="121"/>
        <end position="141"/>
    </location>
</feature>
<dbReference type="PANTHER" id="PTHR23501">
    <property type="entry name" value="MAJOR FACILITATOR SUPERFAMILY"/>
    <property type="match status" value="1"/>
</dbReference>
<evidence type="ECO:0000313" key="10">
    <source>
        <dbReference type="Proteomes" id="UP001499882"/>
    </source>
</evidence>
<keyword evidence="3" id="KW-1003">Cell membrane</keyword>
<evidence type="ECO:0000256" key="5">
    <source>
        <dbReference type="ARBA" id="ARBA00022989"/>
    </source>
</evidence>
<proteinExistence type="predicted"/>
<dbReference type="PRINTS" id="PR01035">
    <property type="entry name" value="TCRTETA"/>
</dbReference>
<accession>A0ABP8YB91</accession>
<dbReference type="EMBL" id="BAABKN010000004">
    <property type="protein sequence ID" value="GAA4723779.1"/>
    <property type="molecule type" value="Genomic_DNA"/>
</dbReference>
<dbReference type="InterPro" id="IPR011701">
    <property type="entry name" value="MFS"/>
</dbReference>
<feature type="transmembrane region" description="Helical" evidence="7">
    <location>
        <begin position="177"/>
        <end position="199"/>
    </location>
</feature>
<dbReference type="Pfam" id="PF07690">
    <property type="entry name" value="MFS_1"/>
    <property type="match status" value="2"/>
</dbReference>
<dbReference type="CDD" id="cd17502">
    <property type="entry name" value="MFS_Azr1_MDR_like"/>
    <property type="match status" value="1"/>
</dbReference>
<evidence type="ECO:0000256" key="4">
    <source>
        <dbReference type="ARBA" id="ARBA00022692"/>
    </source>
</evidence>
<feature type="transmembrane region" description="Helical" evidence="7">
    <location>
        <begin position="412"/>
        <end position="432"/>
    </location>
</feature>
<keyword evidence="6 7" id="KW-0472">Membrane</keyword>
<feature type="transmembrane region" description="Helical" evidence="7">
    <location>
        <begin position="482"/>
        <end position="500"/>
    </location>
</feature>
<protein>
    <submittedName>
        <fullName evidence="9">MDR family MFS transporter</fullName>
    </submittedName>
</protein>